<gene>
    <name evidence="1" type="ORF">H8D24_05185</name>
</gene>
<sequence>MNNIRPYREWNPEFDETVFIDPSAQVIGRTTIGRDSSIWPLVSVRGDVHRIEIGERTNIQDNSVLHVTQPNDTAPDGYPLIIGDEVTVGHGAILHACTIGNRCLIGMGATILDGAILEDEVLLAAGSLVAPGKKLEGGYLWRGAPAVKARPLTDAELNWLRISADNYVRLKSEYLEEK</sequence>
<dbReference type="InterPro" id="IPR011004">
    <property type="entry name" value="Trimer_LpxA-like_sf"/>
</dbReference>
<proteinExistence type="predicted"/>
<dbReference type="PANTHER" id="PTHR13061:SF56">
    <property type="entry name" value="PROTEIN YRDA"/>
    <property type="match status" value="1"/>
</dbReference>
<dbReference type="SUPFAM" id="SSF51161">
    <property type="entry name" value="Trimeric LpxA-like enzymes"/>
    <property type="match status" value="1"/>
</dbReference>
<dbReference type="CDD" id="cd04645">
    <property type="entry name" value="LbH_gamma_CA_like"/>
    <property type="match status" value="1"/>
</dbReference>
<organism evidence="1 2">
    <name type="scientific">Candidatus Thiopontia autotrophica</name>
    <dbReference type="NCBI Taxonomy" id="2841688"/>
    <lineage>
        <taxon>Bacteria</taxon>
        <taxon>Pseudomonadati</taxon>
        <taxon>Pseudomonadota</taxon>
        <taxon>Gammaproteobacteria</taxon>
        <taxon>Candidatus Thiopontia</taxon>
    </lineage>
</organism>
<dbReference type="InterPro" id="IPR047324">
    <property type="entry name" value="LbH_gamma_CA-like"/>
</dbReference>
<dbReference type="InterPro" id="IPR001451">
    <property type="entry name" value="Hexapep"/>
</dbReference>
<dbReference type="AlphaFoldDB" id="A0A8J6TVW6"/>
<dbReference type="Pfam" id="PF00132">
    <property type="entry name" value="Hexapep"/>
    <property type="match status" value="1"/>
</dbReference>
<dbReference type="PANTHER" id="PTHR13061">
    <property type="entry name" value="DYNACTIN SUBUNIT P25"/>
    <property type="match status" value="1"/>
</dbReference>
<dbReference type="Gene3D" id="2.160.10.10">
    <property type="entry name" value="Hexapeptide repeat proteins"/>
    <property type="match status" value="1"/>
</dbReference>
<reference evidence="1 2" key="1">
    <citation type="submission" date="2020-08" db="EMBL/GenBank/DDBJ databases">
        <title>Bridging the membrane lipid divide: bacteria of the FCB group superphylum have the potential to synthesize archaeal ether lipids.</title>
        <authorList>
            <person name="Villanueva L."/>
            <person name="Von Meijenfeldt F.A.B."/>
            <person name="Westbye A.B."/>
            <person name="Yadav S."/>
            <person name="Hopmans E.C."/>
            <person name="Dutilh B.E."/>
            <person name="Sinninghe Damste J.S."/>
        </authorList>
    </citation>
    <scope>NUCLEOTIDE SEQUENCE [LARGE SCALE GENOMIC DNA]</scope>
    <source>
        <strain evidence="1">NIOZ-UU100</strain>
    </source>
</reference>
<protein>
    <submittedName>
        <fullName evidence="1">Gamma carbonic anhydrase family protein</fullName>
    </submittedName>
</protein>
<comment type="caution">
    <text evidence="1">The sequence shown here is derived from an EMBL/GenBank/DDBJ whole genome shotgun (WGS) entry which is preliminary data.</text>
</comment>
<name>A0A8J6TVW6_9GAMM</name>
<accession>A0A8J6TVW6</accession>
<evidence type="ECO:0000313" key="1">
    <source>
        <dbReference type="EMBL" id="MBC8519780.1"/>
    </source>
</evidence>
<dbReference type="EMBL" id="JACNFK010000027">
    <property type="protein sequence ID" value="MBC8519780.1"/>
    <property type="molecule type" value="Genomic_DNA"/>
</dbReference>
<dbReference type="Proteomes" id="UP000654401">
    <property type="component" value="Unassembled WGS sequence"/>
</dbReference>
<dbReference type="InterPro" id="IPR050484">
    <property type="entry name" value="Transf_Hexapept/Carb_Anhydrase"/>
</dbReference>
<evidence type="ECO:0000313" key="2">
    <source>
        <dbReference type="Proteomes" id="UP000654401"/>
    </source>
</evidence>